<proteinExistence type="predicted"/>
<evidence type="ECO:0000256" key="1">
    <source>
        <dbReference type="SAM" id="MobiDB-lite"/>
    </source>
</evidence>
<accession>A0A2N9GRS7</accession>
<organism evidence="2">
    <name type="scientific">Fagus sylvatica</name>
    <name type="common">Beechnut</name>
    <dbReference type="NCBI Taxonomy" id="28930"/>
    <lineage>
        <taxon>Eukaryota</taxon>
        <taxon>Viridiplantae</taxon>
        <taxon>Streptophyta</taxon>
        <taxon>Embryophyta</taxon>
        <taxon>Tracheophyta</taxon>
        <taxon>Spermatophyta</taxon>
        <taxon>Magnoliopsida</taxon>
        <taxon>eudicotyledons</taxon>
        <taxon>Gunneridae</taxon>
        <taxon>Pentapetalae</taxon>
        <taxon>rosids</taxon>
        <taxon>fabids</taxon>
        <taxon>Fagales</taxon>
        <taxon>Fagaceae</taxon>
        <taxon>Fagus</taxon>
    </lineage>
</organism>
<protein>
    <submittedName>
        <fullName evidence="2">Uncharacterized protein</fullName>
    </submittedName>
</protein>
<dbReference type="EMBL" id="OIVN01002624">
    <property type="protein sequence ID" value="SPD05147.1"/>
    <property type="molecule type" value="Genomic_DNA"/>
</dbReference>
<sequence>MGFTASSKLETSKLTFSDHLREIDRALGLESGELLDTLELPNEDVSFQNSIGGVGKMDSDMAVPTSTFLFRPNSIGPRLDPTFVVPAKSKKPSEGTWKRLTRGPLGFKDHDPYPQQLKRAQADLLALEPAKSFKKFKNTGDVSLSNAMKISAAVVEQPRRTP</sequence>
<dbReference type="AlphaFoldDB" id="A0A2N9GRS7"/>
<feature type="region of interest" description="Disordered" evidence="1">
    <location>
        <begin position="84"/>
        <end position="109"/>
    </location>
</feature>
<name>A0A2N9GRS7_FAGSY</name>
<gene>
    <name evidence="2" type="ORF">FSB_LOCUS33029</name>
</gene>
<evidence type="ECO:0000313" key="2">
    <source>
        <dbReference type="EMBL" id="SPD05147.1"/>
    </source>
</evidence>
<reference evidence="2" key="1">
    <citation type="submission" date="2018-02" db="EMBL/GenBank/DDBJ databases">
        <authorList>
            <person name="Cohen D.B."/>
            <person name="Kent A.D."/>
        </authorList>
    </citation>
    <scope>NUCLEOTIDE SEQUENCE</scope>
</reference>